<dbReference type="EMBL" id="BTGU01000015">
    <property type="protein sequence ID" value="GMN42725.1"/>
    <property type="molecule type" value="Genomic_DNA"/>
</dbReference>
<dbReference type="InterPro" id="IPR050410">
    <property type="entry name" value="CCR4/nocturin_mRNA_transcr"/>
</dbReference>
<dbReference type="PROSITE" id="PS00018">
    <property type="entry name" value="EF_HAND_1"/>
    <property type="match status" value="1"/>
</dbReference>
<reference evidence="3" key="1">
    <citation type="submission" date="2023-07" db="EMBL/GenBank/DDBJ databases">
        <title>draft genome sequence of fig (Ficus carica).</title>
        <authorList>
            <person name="Takahashi T."/>
            <person name="Nishimura K."/>
        </authorList>
    </citation>
    <scope>NUCLEOTIDE SEQUENCE</scope>
</reference>
<gene>
    <name evidence="3" type="ORF">TIFTF001_011929</name>
</gene>
<dbReference type="AlphaFoldDB" id="A0AA87ZZK1"/>
<dbReference type="SMART" id="SM00054">
    <property type="entry name" value="EFh"/>
    <property type="match status" value="1"/>
</dbReference>
<dbReference type="Proteomes" id="UP001187192">
    <property type="component" value="Unassembled WGS sequence"/>
</dbReference>
<dbReference type="Pfam" id="PF03372">
    <property type="entry name" value="Exo_endo_phos"/>
    <property type="match status" value="1"/>
</dbReference>
<dbReference type="InterPro" id="IPR005135">
    <property type="entry name" value="Endo/exonuclease/phosphatase"/>
</dbReference>
<accession>A0AA87ZZK1</accession>
<dbReference type="GO" id="GO:0005509">
    <property type="term" value="F:calcium ion binding"/>
    <property type="evidence" value="ECO:0007669"/>
    <property type="project" value="InterPro"/>
</dbReference>
<evidence type="ECO:0000313" key="4">
    <source>
        <dbReference type="Proteomes" id="UP001187192"/>
    </source>
</evidence>
<keyword evidence="1" id="KW-0106">Calcium</keyword>
<dbReference type="SUPFAM" id="SSF56219">
    <property type="entry name" value="DNase I-like"/>
    <property type="match status" value="1"/>
</dbReference>
<proteinExistence type="predicted"/>
<dbReference type="InterPro" id="IPR002048">
    <property type="entry name" value="EF_hand_dom"/>
</dbReference>
<feature type="domain" description="EF-hand" evidence="2">
    <location>
        <begin position="448"/>
        <end position="483"/>
    </location>
</feature>
<dbReference type="Gene3D" id="3.60.10.10">
    <property type="entry name" value="Endonuclease/exonuclease/phosphatase"/>
    <property type="match status" value="1"/>
</dbReference>
<name>A0AA87ZZK1_FICCA</name>
<evidence type="ECO:0000313" key="3">
    <source>
        <dbReference type="EMBL" id="GMN42725.1"/>
    </source>
</evidence>
<dbReference type="FunFam" id="3.60.10.10:FF:000055">
    <property type="entry name" value="Putative calcium-binding protein"/>
    <property type="match status" value="1"/>
</dbReference>
<dbReference type="PANTHER" id="PTHR12121:SF50">
    <property type="entry name" value="ENDONUCLEASE_EXONUCLEASE_PHOSPHATASE FAMILY PROTEIN"/>
    <property type="match status" value="1"/>
</dbReference>
<dbReference type="SUPFAM" id="SSF47473">
    <property type="entry name" value="EF-hand"/>
    <property type="match status" value="1"/>
</dbReference>
<protein>
    <recommendedName>
        <fullName evidence="2">EF-hand domain-containing protein</fullName>
    </recommendedName>
</protein>
<dbReference type="InterPro" id="IPR011992">
    <property type="entry name" value="EF-hand-dom_pair"/>
</dbReference>
<keyword evidence="4" id="KW-1185">Reference proteome</keyword>
<evidence type="ECO:0000259" key="2">
    <source>
        <dbReference type="PROSITE" id="PS50222"/>
    </source>
</evidence>
<dbReference type="InterPro" id="IPR018247">
    <property type="entry name" value="EF_Hand_1_Ca_BS"/>
</dbReference>
<dbReference type="GO" id="GO:0000175">
    <property type="term" value="F:3'-5'-RNA exonuclease activity"/>
    <property type="evidence" value="ECO:0007669"/>
    <property type="project" value="TreeGrafter"/>
</dbReference>
<dbReference type="PROSITE" id="PS50222">
    <property type="entry name" value="EF_HAND_2"/>
    <property type="match status" value="1"/>
</dbReference>
<sequence>MLETDKNPDSFSKELCFLLEASSSLMCSRQLSLLEISNEGRDVEEGEVDRLELFKIVGEQRVSKAEVNRPRPPSAFAETRLLNHFGDGEFSLQVTAAKREIDSRVPSSSFLPVPLMTEPEKKEEAAVAGSCLISCTTFNILAPIYKRLDQQNQALRESDFRAFWLSRNQRILDWLLYEASSIICLQEFWVGNEELVRMYSERLGDAGYTTFKLARTNNRGDGLLTAVHKDCLRVLDYRELLFNDFGDRVAQLLHVQLDVPLWQHQKANFAREILIVNTHLLFPHDSSLCIVRLRQVYKILQYVESFQRENQLNSMPIMLCGDWNGSKRGHVYKFLRSQGFESTYDTAHKYSDSDVDAHKWVSHRNHRGNICGVDFIWLCNPNKSRKPLKSSWGEAVFSILKYQLRKASMTEIDAFAFLKGDNQGDFITYSAFLEALRQVNLIGIPCGLSFQETRDLWIQADIDGNGVVDYEEFMRIWNAMWSDRDRLEEDYNRISDGSKQSAEEGAALGFKVKNAALFPGEVEKGMWPEHYSLSDHAPLTVVFSPVKMHSQPRRHPHPLRIANPVLDCYFAWF</sequence>
<comment type="caution">
    <text evidence="3">The sequence shown here is derived from an EMBL/GenBank/DDBJ whole genome shotgun (WGS) entry which is preliminary data.</text>
</comment>
<evidence type="ECO:0000256" key="1">
    <source>
        <dbReference type="ARBA" id="ARBA00022837"/>
    </source>
</evidence>
<dbReference type="PANTHER" id="PTHR12121">
    <property type="entry name" value="CARBON CATABOLITE REPRESSOR PROTEIN 4"/>
    <property type="match status" value="1"/>
</dbReference>
<dbReference type="InterPro" id="IPR036691">
    <property type="entry name" value="Endo/exonu/phosph_ase_sf"/>
</dbReference>
<organism evidence="3 4">
    <name type="scientific">Ficus carica</name>
    <name type="common">Common fig</name>
    <dbReference type="NCBI Taxonomy" id="3494"/>
    <lineage>
        <taxon>Eukaryota</taxon>
        <taxon>Viridiplantae</taxon>
        <taxon>Streptophyta</taxon>
        <taxon>Embryophyta</taxon>
        <taxon>Tracheophyta</taxon>
        <taxon>Spermatophyta</taxon>
        <taxon>Magnoliopsida</taxon>
        <taxon>eudicotyledons</taxon>
        <taxon>Gunneridae</taxon>
        <taxon>Pentapetalae</taxon>
        <taxon>rosids</taxon>
        <taxon>fabids</taxon>
        <taxon>Rosales</taxon>
        <taxon>Moraceae</taxon>
        <taxon>Ficeae</taxon>
        <taxon>Ficus</taxon>
    </lineage>
</organism>